<evidence type="ECO:0000313" key="2">
    <source>
        <dbReference type="Proteomes" id="UP000708347"/>
    </source>
</evidence>
<dbReference type="Proteomes" id="UP000708347">
    <property type="component" value="Unassembled WGS sequence"/>
</dbReference>
<gene>
    <name evidence="1" type="ORF">FEG63_05140</name>
</gene>
<sequence>MSSVVVLPLGSVVEVVPVAAGAETGVSVAGVVVSAPVVGVAVAVLLEPDVLTADEERGVADDGLLAVRLRADPADPVARLGVEDVAESLAALGFGAESDVPPSVDAEATPWPAAIAIPSPTAAATIPLRAARCRLRSTCFRWRAACFLWRPPGFLELTNSPAYPRCDEAVATQSGRGTSLCRSAT</sequence>
<accession>A0ABX2JQS9</accession>
<proteinExistence type="predicted"/>
<reference evidence="1 2" key="1">
    <citation type="submission" date="2019-05" db="EMBL/GenBank/DDBJ databases">
        <title>Mycolicibacterium sphagni ENV482 genome assembly.</title>
        <authorList>
            <person name="Chen W."/>
            <person name="Faulkner N.W."/>
            <person name="Hyman M.R."/>
        </authorList>
    </citation>
    <scope>NUCLEOTIDE SEQUENCE [LARGE SCALE GENOMIC DNA]</scope>
    <source>
        <strain evidence="1 2">ENV482</strain>
    </source>
</reference>
<evidence type="ECO:0000313" key="1">
    <source>
        <dbReference type="EMBL" id="NTY58938.1"/>
    </source>
</evidence>
<name>A0ABX2JQS9_9MYCO</name>
<protein>
    <recommendedName>
        <fullName evidence="3">Secreted protein</fullName>
    </recommendedName>
</protein>
<dbReference type="EMBL" id="VBSB01000003">
    <property type="protein sequence ID" value="NTY58938.1"/>
    <property type="molecule type" value="Genomic_DNA"/>
</dbReference>
<keyword evidence="2" id="KW-1185">Reference proteome</keyword>
<evidence type="ECO:0008006" key="3">
    <source>
        <dbReference type="Google" id="ProtNLM"/>
    </source>
</evidence>
<dbReference type="RefSeq" id="WP_174396847.1">
    <property type="nucleotide sequence ID" value="NZ_VBSB01000003.1"/>
</dbReference>
<comment type="caution">
    <text evidence="1">The sequence shown here is derived from an EMBL/GenBank/DDBJ whole genome shotgun (WGS) entry which is preliminary data.</text>
</comment>
<organism evidence="1 2">
    <name type="scientific">Mycolicibacterium sphagni</name>
    <dbReference type="NCBI Taxonomy" id="1786"/>
    <lineage>
        <taxon>Bacteria</taxon>
        <taxon>Bacillati</taxon>
        <taxon>Actinomycetota</taxon>
        <taxon>Actinomycetes</taxon>
        <taxon>Mycobacteriales</taxon>
        <taxon>Mycobacteriaceae</taxon>
        <taxon>Mycolicibacterium</taxon>
    </lineage>
</organism>